<evidence type="ECO:0000313" key="2">
    <source>
        <dbReference type="Proteomes" id="UP000284842"/>
    </source>
</evidence>
<dbReference type="InParanoid" id="A0A409YG93"/>
<sequence>MPPSAHEPSSFPLNLCHVSSRWRYLVFGIPEMWTCIRVEAFGKTHPRSHRNILDVRTEQIKMWFKNAKGRPFALYLDLTSIEPTPGQMVNGQWTRFLRFVLIERAKSLRGLHLVFTDPNFYDEIFRPGSTMFPILEEIRLQYQSIFAGIQFLNLEQFHLFIDFNNGHHSKFDWSPSQRYHDHFLAQLNGLRVLSIVNPGDISEKQLIEVFESVPRLEKLALDVGCFAHPRLLYALNESEDGSPSLMPDLKEVYVFLERVEPFFNEDNGDITMRSIAQMVSTRSLARGTHAALQKAVFWTHDPYGRLSGRRWKDCERTLKTQLDNTFGLDSSVHSVWDSSDWFSWWTGTSAIEDKCL</sequence>
<organism evidence="1 2">
    <name type="scientific">Panaeolus cyanescens</name>
    <dbReference type="NCBI Taxonomy" id="181874"/>
    <lineage>
        <taxon>Eukaryota</taxon>
        <taxon>Fungi</taxon>
        <taxon>Dikarya</taxon>
        <taxon>Basidiomycota</taxon>
        <taxon>Agaricomycotina</taxon>
        <taxon>Agaricomycetes</taxon>
        <taxon>Agaricomycetidae</taxon>
        <taxon>Agaricales</taxon>
        <taxon>Agaricineae</taxon>
        <taxon>Galeropsidaceae</taxon>
        <taxon>Panaeolus</taxon>
    </lineage>
</organism>
<reference evidence="1 2" key="1">
    <citation type="journal article" date="2018" name="Evol. Lett.">
        <title>Horizontal gene cluster transfer increased hallucinogenic mushroom diversity.</title>
        <authorList>
            <person name="Reynolds H.T."/>
            <person name="Vijayakumar V."/>
            <person name="Gluck-Thaler E."/>
            <person name="Korotkin H.B."/>
            <person name="Matheny P.B."/>
            <person name="Slot J.C."/>
        </authorList>
    </citation>
    <scope>NUCLEOTIDE SEQUENCE [LARGE SCALE GENOMIC DNA]</scope>
    <source>
        <strain evidence="1 2">2629</strain>
    </source>
</reference>
<gene>
    <name evidence="1" type="ORF">CVT24_011137</name>
</gene>
<accession>A0A409YG93</accession>
<evidence type="ECO:0008006" key="3">
    <source>
        <dbReference type="Google" id="ProtNLM"/>
    </source>
</evidence>
<proteinExistence type="predicted"/>
<protein>
    <recommendedName>
        <fullName evidence="3">F-box domain-containing protein</fullName>
    </recommendedName>
</protein>
<dbReference type="AlphaFoldDB" id="A0A409YG93"/>
<dbReference type="Proteomes" id="UP000284842">
    <property type="component" value="Unassembled WGS sequence"/>
</dbReference>
<evidence type="ECO:0000313" key="1">
    <source>
        <dbReference type="EMBL" id="PPR02014.1"/>
    </source>
</evidence>
<comment type="caution">
    <text evidence="1">The sequence shown here is derived from an EMBL/GenBank/DDBJ whole genome shotgun (WGS) entry which is preliminary data.</text>
</comment>
<keyword evidence="2" id="KW-1185">Reference proteome</keyword>
<name>A0A409YG93_9AGAR</name>
<dbReference type="EMBL" id="NHTK01001195">
    <property type="protein sequence ID" value="PPR02014.1"/>
    <property type="molecule type" value="Genomic_DNA"/>
</dbReference>
<dbReference type="OrthoDB" id="3139399at2759"/>